<feature type="transmembrane region" description="Helical" evidence="2">
    <location>
        <begin position="321"/>
        <end position="347"/>
    </location>
</feature>
<reference evidence="3 4" key="1">
    <citation type="submission" date="2024-01" db="EMBL/GenBank/DDBJ databases">
        <title>The genomes of 5 underutilized Papilionoideae crops provide insights into root nodulation and disease resistance.</title>
        <authorList>
            <person name="Yuan L."/>
        </authorList>
    </citation>
    <scope>NUCLEOTIDE SEQUENCE [LARGE SCALE GENOMIC DNA]</scope>
    <source>
        <strain evidence="3">LY-2023</strain>
        <tissue evidence="3">Leaf</tissue>
    </source>
</reference>
<evidence type="ECO:0000313" key="4">
    <source>
        <dbReference type="Proteomes" id="UP001359559"/>
    </source>
</evidence>
<dbReference type="AlphaFoldDB" id="A0AAN9IVK0"/>
<dbReference type="PANTHER" id="PTHR38937:SF2">
    <property type="entry name" value="MEMBRANE PROTEIN OF ER BODY-LIKE PROTEIN ISOFORM X1"/>
    <property type="match status" value="1"/>
</dbReference>
<keyword evidence="2" id="KW-0812">Transmembrane</keyword>
<dbReference type="PANTHER" id="PTHR38937">
    <property type="entry name" value="MEMBRANE PROTEIN OF ER BODY-LIKE PROTEIN"/>
    <property type="match status" value="1"/>
</dbReference>
<evidence type="ECO:0000313" key="3">
    <source>
        <dbReference type="EMBL" id="KAK7286826.1"/>
    </source>
</evidence>
<feature type="compositionally biased region" description="Polar residues" evidence="1">
    <location>
        <begin position="44"/>
        <end position="62"/>
    </location>
</feature>
<keyword evidence="4" id="KW-1185">Reference proteome</keyword>
<name>A0AAN9IVK0_CLITE</name>
<keyword evidence="2" id="KW-0472">Membrane</keyword>
<evidence type="ECO:0000256" key="1">
    <source>
        <dbReference type="SAM" id="MobiDB-lite"/>
    </source>
</evidence>
<comment type="caution">
    <text evidence="3">The sequence shown here is derived from an EMBL/GenBank/DDBJ whole genome shotgun (WGS) entry which is preliminary data.</text>
</comment>
<feature type="transmembrane region" description="Helical" evidence="2">
    <location>
        <begin position="256"/>
        <end position="278"/>
    </location>
</feature>
<sequence length="382" mass="41729">MDSTVPIVNLVSKSFLIPIGNWLGLISSEDRELNDEGLGSILTNIPGSNMEAQDSSNHFSDTLQDHGKGQVAQKKKYFWNNWAVIGGAVASKPKETKTGSSKHSEWKVIGAASGSTKPKEPEIDFPDEKQPQHVEVKIDEVHTEQEVVPAESTALLAHREVPPVPARNLGPEILKSIVYGGLTESVASLSVVTSAASADATTLNIVTLAMANLMGGLFVLLHNLAELKAEKPRRAENHTDAQVDQYNELLGQRKHFILHAFIAILSFIVFGLVPPLVYGFSFNESDDKDFKLAAVAGASLLCITLLSIAKAHTKRPNNCFTYFQTVLYYVTTGALASLLSYLAGVFVKKLMQKLGWFQTPSNFAMQIPRISVLQQQPSMKDK</sequence>
<evidence type="ECO:0000256" key="2">
    <source>
        <dbReference type="SAM" id="Phobius"/>
    </source>
</evidence>
<evidence type="ECO:0008006" key="5">
    <source>
        <dbReference type="Google" id="ProtNLM"/>
    </source>
</evidence>
<dbReference type="InterPro" id="IPR052843">
    <property type="entry name" value="ER_body_metal_sequester"/>
</dbReference>
<gene>
    <name evidence="3" type="ORF">RJT34_22100</name>
</gene>
<accession>A0AAN9IVK0</accession>
<feature type="transmembrane region" description="Helical" evidence="2">
    <location>
        <begin position="203"/>
        <end position="224"/>
    </location>
</feature>
<dbReference type="EMBL" id="JAYKXN010000005">
    <property type="protein sequence ID" value="KAK7286826.1"/>
    <property type="molecule type" value="Genomic_DNA"/>
</dbReference>
<protein>
    <recommendedName>
        <fullName evidence="5">Membrane protein of ER body-like protein</fullName>
    </recommendedName>
</protein>
<organism evidence="3 4">
    <name type="scientific">Clitoria ternatea</name>
    <name type="common">Butterfly pea</name>
    <dbReference type="NCBI Taxonomy" id="43366"/>
    <lineage>
        <taxon>Eukaryota</taxon>
        <taxon>Viridiplantae</taxon>
        <taxon>Streptophyta</taxon>
        <taxon>Embryophyta</taxon>
        <taxon>Tracheophyta</taxon>
        <taxon>Spermatophyta</taxon>
        <taxon>Magnoliopsida</taxon>
        <taxon>eudicotyledons</taxon>
        <taxon>Gunneridae</taxon>
        <taxon>Pentapetalae</taxon>
        <taxon>rosids</taxon>
        <taxon>fabids</taxon>
        <taxon>Fabales</taxon>
        <taxon>Fabaceae</taxon>
        <taxon>Papilionoideae</taxon>
        <taxon>50 kb inversion clade</taxon>
        <taxon>NPAAA clade</taxon>
        <taxon>indigoferoid/millettioid clade</taxon>
        <taxon>Phaseoleae</taxon>
        <taxon>Clitoria</taxon>
    </lineage>
</organism>
<feature type="region of interest" description="Disordered" evidence="1">
    <location>
        <begin position="44"/>
        <end position="66"/>
    </location>
</feature>
<feature type="transmembrane region" description="Helical" evidence="2">
    <location>
        <begin position="290"/>
        <end position="309"/>
    </location>
</feature>
<proteinExistence type="predicted"/>
<dbReference type="Proteomes" id="UP001359559">
    <property type="component" value="Unassembled WGS sequence"/>
</dbReference>
<keyword evidence="2" id="KW-1133">Transmembrane helix</keyword>